<protein>
    <recommendedName>
        <fullName evidence="3">AMIN-like domain-containing protein</fullName>
    </recommendedName>
</protein>
<dbReference type="Proteomes" id="UP000594681">
    <property type="component" value="Chromosome"/>
</dbReference>
<dbReference type="EMBL" id="CP064954">
    <property type="protein sequence ID" value="QPK78382.1"/>
    <property type="molecule type" value="Genomic_DNA"/>
</dbReference>
<dbReference type="Pfam" id="PF24837">
    <property type="entry name" value="AMIN-like"/>
    <property type="match status" value="1"/>
</dbReference>
<evidence type="ECO:0000259" key="3">
    <source>
        <dbReference type="Pfam" id="PF24837"/>
    </source>
</evidence>
<feature type="compositionally biased region" description="Low complexity" evidence="1">
    <location>
        <begin position="29"/>
        <end position="84"/>
    </location>
</feature>
<feature type="domain" description="AMIN-like" evidence="3">
    <location>
        <begin position="116"/>
        <end position="241"/>
    </location>
</feature>
<feature type="region of interest" description="Disordered" evidence="1">
    <location>
        <begin position="29"/>
        <end position="103"/>
    </location>
</feature>
<accession>A0A7T0KD64</accession>
<feature type="signal peptide" evidence="2">
    <location>
        <begin position="1"/>
        <end position="27"/>
    </location>
</feature>
<evidence type="ECO:0000313" key="5">
    <source>
        <dbReference type="Proteomes" id="UP000594681"/>
    </source>
</evidence>
<keyword evidence="5" id="KW-1185">Reference proteome</keyword>
<name>A0A7T0KD64_9CORY</name>
<proteinExistence type="predicted"/>
<keyword evidence="2" id="KW-0732">Signal</keyword>
<dbReference type="RefSeq" id="WP_165006678.1">
    <property type="nucleotide sequence ID" value="NZ_CP064954.1"/>
</dbReference>
<reference evidence="4 5" key="1">
    <citation type="submission" date="2020-11" db="EMBL/GenBank/DDBJ databases">
        <title>Corynebacterium sp. ZJ-599.</title>
        <authorList>
            <person name="Zhou J."/>
        </authorList>
    </citation>
    <scope>NUCLEOTIDE SEQUENCE [LARGE SCALE GENOMIC DNA]</scope>
    <source>
        <strain evidence="4 5">ZJ-599</strain>
    </source>
</reference>
<organism evidence="4 5">
    <name type="scientific">Corynebacterium lizhenjunii</name>
    <dbReference type="NCBI Taxonomy" id="2709394"/>
    <lineage>
        <taxon>Bacteria</taxon>
        <taxon>Bacillati</taxon>
        <taxon>Actinomycetota</taxon>
        <taxon>Actinomycetes</taxon>
        <taxon>Mycobacteriales</taxon>
        <taxon>Corynebacteriaceae</taxon>
        <taxon>Corynebacterium</taxon>
    </lineage>
</organism>
<evidence type="ECO:0000256" key="1">
    <source>
        <dbReference type="SAM" id="MobiDB-lite"/>
    </source>
</evidence>
<evidence type="ECO:0000313" key="4">
    <source>
        <dbReference type="EMBL" id="QPK78382.1"/>
    </source>
</evidence>
<dbReference type="KEGG" id="cliz:G7Y31_07315"/>
<evidence type="ECO:0000256" key="2">
    <source>
        <dbReference type="SAM" id="SignalP"/>
    </source>
</evidence>
<gene>
    <name evidence="4" type="ORF">G7Y31_07315</name>
</gene>
<dbReference type="InterPro" id="IPR056303">
    <property type="entry name" value="AMIN-like"/>
</dbReference>
<feature type="chain" id="PRO_5038337362" description="AMIN-like domain-containing protein" evidence="2">
    <location>
        <begin position="28"/>
        <end position="243"/>
    </location>
</feature>
<sequence length="243" mass="25187">MHSNTRSFSVRPLLVATVATLALPLTACGTESADAPSSSPTPPTAASSAADSPTTSTSAHAAAESTSTSPSTRATAATPRTHAANSENELPAGFLGTPSAEDQPLTYSEAGELIPVSVRTGAHEGYERVVIEFSGSGKPGWYTQYTTTPTAQGSGFAIDYPGEIALVIGVEGTPWPSTPEAAGRFLDPAFFPGANADTGVVAGVEYTNTFEAQSQFIIGLNRRVPYAVTYLEEPSRLVIDFLV</sequence>
<dbReference type="AlphaFoldDB" id="A0A7T0KD64"/>